<feature type="domain" description="HTH tetR-type" evidence="3">
    <location>
        <begin position="13"/>
        <end position="73"/>
    </location>
</feature>
<keyword evidence="1 2" id="KW-0238">DNA-binding</keyword>
<name>A0A427SR65_CLOBU</name>
<dbReference type="EMBL" id="WOFV02000002">
    <property type="protein sequence ID" value="NAS16520.1"/>
    <property type="molecule type" value="Genomic_DNA"/>
</dbReference>
<sequence length="201" mass="23542">MENKKMNITMKKELKERELLSAAYKLFISRGIEKTSIDDIVKMANVGKGTFYLYFKDKYEILNKIILKKSNEVIKDCLEKTDKLGIIDFKERTLIFIDLIIKLFESNQSLLKLINKNISWGLYRTAMMDQKEYDEVKHVLDVFINNLMNEGMDKKEAELTLFMVIELVGSICYTTIIFKEPTDINTIKPILFKKVRAMIES</sequence>
<dbReference type="InterPro" id="IPR009057">
    <property type="entry name" value="Homeodomain-like_sf"/>
</dbReference>
<dbReference type="PANTHER" id="PTHR43479">
    <property type="entry name" value="ACREF/ENVCD OPERON REPRESSOR-RELATED"/>
    <property type="match status" value="1"/>
</dbReference>
<evidence type="ECO:0000256" key="1">
    <source>
        <dbReference type="ARBA" id="ARBA00023125"/>
    </source>
</evidence>
<dbReference type="Pfam" id="PF00440">
    <property type="entry name" value="TetR_N"/>
    <property type="match status" value="1"/>
</dbReference>
<dbReference type="Proteomes" id="UP000474042">
    <property type="component" value="Unassembled WGS sequence"/>
</dbReference>
<dbReference type="OrthoDB" id="9812484at2"/>
<evidence type="ECO:0000259" key="3">
    <source>
        <dbReference type="PROSITE" id="PS50977"/>
    </source>
</evidence>
<dbReference type="PANTHER" id="PTHR43479:SF11">
    <property type="entry name" value="ACREF_ENVCD OPERON REPRESSOR-RELATED"/>
    <property type="match status" value="1"/>
</dbReference>
<dbReference type="GO" id="GO:0003677">
    <property type="term" value="F:DNA binding"/>
    <property type="evidence" value="ECO:0007669"/>
    <property type="project" value="UniProtKB-UniRule"/>
</dbReference>
<evidence type="ECO:0000313" key="6">
    <source>
        <dbReference type="Proteomes" id="UP000321089"/>
    </source>
</evidence>
<accession>A0A427SR65</accession>
<dbReference type="RefSeq" id="WP_003429364.1">
    <property type="nucleotide sequence ID" value="NZ_BKBB01000014.1"/>
</dbReference>
<dbReference type="PROSITE" id="PS01081">
    <property type="entry name" value="HTH_TETR_1"/>
    <property type="match status" value="1"/>
</dbReference>
<dbReference type="Proteomes" id="UP000321089">
    <property type="component" value="Unassembled WGS sequence"/>
</dbReference>
<reference evidence="5 7" key="2">
    <citation type="submission" date="2020-01" db="EMBL/GenBank/DDBJ databases">
        <title>Genome sequence of a 1,3-propanediol producer, Clostridium butyricum S3.</title>
        <authorList>
            <person name="Zhou J."/>
        </authorList>
    </citation>
    <scope>NUCLEOTIDE SEQUENCE [LARGE SCALE GENOMIC DNA]</scope>
    <source>
        <strain evidence="5 7">S3</strain>
    </source>
</reference>
<protein>
    <submittedName>
        <fullName evidence="4">TetR family transcriptional regulator</fullName>
    </submittedName>
</protein>
<gene>
    <name evidence="4" type="ORF">CBU02nite_05620</name>
    <name evidence="5" type="ORF">GND98_001185</name>
</gene>
<organism evidence="4 6">
    <name type="scientific">Clostridium butyricum</name>
    <dbReference type="NCBI Taxonomy" id="1492"/>
    <lineage>
        <taxon>Bacteria</taxon>
        <taxon>Bacillati</taxon>
        <taxon>Bacillota</taxon>
        <taxon>Clostridia</taxon>
        <taxon>Eubacteriales</taxon>
        <taxon>Clostridiaceae</taxon>
        <taxon>Clostridium</taxon>
    </lineage>
</organism>
<evidence type="ECO:0000256" key="2">
    <source>
        <dbReference type="PROSITE-ProRule" id="PRU00335"/>
    </source>
</evidence>
<dbReference type="Gene3D" id="1.10.357.10">
    <property type="entry name" value="Tetracycline Repressor, domain 2"/>
    <property type="match status" value="1"/>
</dbReference>
<dbReference type="SUPFAM" id="SSF46689">
    <property type="entry name" value="Homeodomain-like"/>
    <property type="match status" value="1"/>
</dbReference>
<comment type="caution">
    <text evidence="4">The sequence shown here is derived from an EMBL/GenBank/DDBJ whole genome shotgun (WGS) entry which is preliminary data.</text>
</comment>
<dbReference type="InterPro" id="IPR023772">
    <property type="entry name" value="DNA-bd_HTH_TetR-type_CS"/>
</dbReference>
<feature type="DNA-binding region" description="H-T-H motif" evidence="2">
    <location>
        <begin position="36"/>
        <end position="55"/>
    </location>
</feature>
<dbReference type="AlphaFoldDB" id="A0A427SR65"/>
<dbReference type="PROSITE" id="PS50977">
    <property type="entry name" value="HTH_TETR_2"/>
    <property type="match status" value="1"/>
</dbReference>
<evidence type="ECO:0000313" key="7">
    <source>
        <dbReference type="Proteomes" id="UP000474042"/>
    </source>
</evidence>
<proteinExistence type="predicted"/>
<evidence type="ECO:0000313" key="5">
    <source>
        <dbReference type="EMBL" id="NAS16520.1"/>
    </source>
</evidence>
<dbReference type="InterPro" id="IPR050624">
    <property type="entry name" value="HTH-type_Tx_Regulator"/>
</dbReference>
<evidence type="ECO:0000313" key="4">
    <source>
        <dbReference type="EMBL" id="GEQ20056.1"/>
    </source>
</evidence>
<dbReference type="PRINTS" id="PR00455">
    <property type="entry name" value="HTHTETR"/>
</dbReference>
<reference evidence="4 6" key="1">
    <citation type="submission" date="2019-07" db="EMBL/GenBank/DDBJ databases">
        <title>Whole genome shotgun sequence of Clostridium butyricum NBRC 3858.</title>
        <authorList>
            <person name="Hosoyama A."/>
            <person name="Uohara A."/>
            <person name="Ohji S."/>
            <person name="Ichikawa N."/>
        </authorList>
    </citation>
    <scope>NUCLEOTIDE SEQUENCE [LARGE SCALE GENOMIC DNA]</scope>
    <source>
        <strain evidence="4 6">NBRC 3858</strain>
    </source>
</reference>
<dbReference type="InterPro" id="IPR001647">
    <property type="entry name" value="HTH_TetR"/>
</dbReference>
<dbReference type="EMBL" id="BKBC01000005">
    <property type="protein sequence ID" value="GEQ20056.1"/>
    <property type="molecule type" value="Genomic_DNA"/>
</dbReference>